<keyword evidence="11 12" id="KW-1015">Disulfide bond</keyword>
<evidence type="ECO:0000256" key="4">
    <source>
        <dbReference type="ARBA" id="ARBA00007372"/>
    </source>
</evidence>
<keyword evidence="9" id="KW-0496">Mitochondrion</keyword>
<keyword evidence="7" id="KW-0999">Mitochondrion inner membrane</keyword>
<evidence type="ECO:0000256" key="3">
    <source>
        <dbReference type="ARBA" id="ARBA00004637"/>
    </source>
</evidence>
<evidence type="ECO:0000256" key="8">
    <source>
        <dbReference type="ARBA" id="ARBA00022982"/>
    </source>
</evidence>
<keyword evidence="8" id="KW-0249">Electron transport</keyword>
<organism evidence="13 14">
    <name type="scientific">Heterorhabditis bacteriophora</name>
    <name type="common">Entomopathogenic nematode worm</name>
    <dbReference type="NCBI Taxonomy" id="37862"/>
    <lineage>
        <taxon>Eukaryota</taxon>
        <taxon>Metazoa</taxon>
        <taxon>Ecdysozoa</taxon>
        <taxon>Nematoda</taxon>
        <taxon>Chromadorea</taxon>
        <taxon>Rhabditida</taxon>
        <taxon>Rhabditina</taxon>
        <taxon>Rhabditomorpha</taxon>
        <taxon>Strongyloidea</taxon>
        <taxon>Heterorhabditidae</taxon>
        <taxon>Heterorhabditis</taxon>
    </lineage>
</organism>
<dbReference type="Proteomes" id="UP000095283">
    <property type="component" value="Unplaced"/>
</dbReference>
<comment type="subcellular location">
    <subcellularLocation>
        <location evidence="3">Mitochondrion inner membrane</location>
        <topology evidence="3">Peripheral membrane protein</topology>
    </subcellularLocation>
    <subcellularLocation>
        <location evidence="2">Mitochondrion intermembrane space</location>
    </subcellularLocation>
</comment>
<evidence type="ECO:0000313" key="13">
    <source>
        <dbReference type="Proteomes" id="UP000095283"/>
    </source>
</evidence>
<name>A0A1I7WGD7_HETBA</name>
<evidence type="ECO:0000256" key="9">
    <source>
        <dbReference type="ARBA" id="ARBA00023128"/>
    </source>
</evidence>
<evidence type="ECO:0000256" key="2">
    <source>
        <dbReference type="ARBA" id="ARBA00004569"/>
    </source>
</evidence>
<feature type="disulfide bond" evidence="12">
    <location>
        <begin position="47"/>
        <end position="60"/>
    </location>
</feature>
<dbReference type="WBParaSite" id="Hba_04021">
    <property type="protein sequence ID" value="Hba_04021"/>
    <property type="gene ID" value="Hba_04021"/>
</dbReference>
<comment type="function">
    <text evidence="1">Accessory subunit of the mitochondrial membrane respiratory chain NADH dehydrogenase (Complex I), that is believed not to be involved in catalysis. Complex I functions in the transfer of electrons from NADH to the respiratory chain. The immediate electron acceptor for the enzyme is believed to be ubiquinone.</text>
</comment>
<dbReference type="PANTHER" id="PTHR21268:SF2">
    <property type="entry name" value="NADH DEHYDROGENASE [UBIQUINONE] IRON-SULFUR PROTEIN 5"/>
    <property type="match status" value="1"/>
</dbReference>
<evidence type="ECO:0000256" key="7">
    <source>
        <dbReference type="ARBA" id="ARBA00022792"/>
    </source>
</evidence>
<feature type="disulfide bond" evidence="12">
    <location>
        <begin position="37"/>
        <end position="70"/>
    </location>
</feature>
<dbReference type="InterPro" id="IPR019342">
    <property type="entry name" value="NADH_UbQ_OxRdtase_FeS-su5"/>
</dbReference>
<dbReference type="GO" id="GO:0005743">
    <property type="term" value="C:mitochondrial inner membrane"/>
    <property type="evidence" value="ECO:0007669"/>
    <property type="project" value="UniProtKB-SubCell"/>
</dbReference>
<evidence type="ECO:0000256" key="11">
    <source>
        <dbReference type="ARBA" id="ARBA00023157"/>
    </source>
</evidence>
<sequence length="124" mass="14546">MATGNRVPENFQTLSPIVKTPISDTFSVPLSQQGRICGFFESQFFRCMEAYGAKLGRKYCDLEHRDYQECLTGDKQKKIMQRAEAIQDQRRKLFREGKLESPFLDNHPEPGHYKPDHFQYNRIN</sequence>
<dbReference type="PANTHER" id="PTHR21268">
    <property type="entry name" value="NADH DEHYDROGENASE [UBIQUINONE] IRON-SULFUR PROTEIN 5"/>
    <property type="match status" value="1"/>
</dbReference>
<comment type="similarity">
    <text evidence="4">Belongs to the complex I NDUFS5 subunit family.</text>
</comment>
<proteinExistence type="inferred from homology"/>
<keyword evidence="10" id="KW-0472">Membrane</keyword>
<dbReference type="GO" id="GO:0005758">
    <property type="term" value="C:mitochondrial intermembrane space"/>
    <property type="evidence" value="ECO:0007669"/>
    <property type="project" value="UniProtKB-SubCell"/>
</dbReference>
<evidence type="ECO:0000256" key="5">
    <source>
        <dbReference type="ARBA" id="ARBA00022448"/>
    </source>
</evidence>
<evidence type="ECO:0000256" key="10">
    <source>
        <dbReference type="ARBA" id="ARBA00023136"/>
    </source>
</evidence>
<accession>A0A1I7WGD7</accession>
<evidence type="ECO:0000256" key="12">
    <source>
        <dbReference type="PIRSR" id="PIRSR619342-50"/>
    </source>
</evidence>
<evidence type="ECO:0000256" key="6">
    <source>
        <dbReference type="ARBA" id="ARBA00022660"/>
    </source>
</evidence>
<dbReference type="Pfam" id="PF10200">
    <property type="entry name" value="Ndufs5"/>
    <property type="match status" value="1"/>
</dbReference>
<dbReference type="AlphaFoldDB" id="A0A1I7WGD7"/>
<evidence type="ECO:0000256" key="1">
    <source>
        <dbReference type="ARBA" id="ARBA00003195"/>
    </source>
</evidence>
<evidence type="ECO:0000313" key="14">
    <source>
        <dbReference type="WBParaSite" id="Hba_04021"/>
    </source>
</evidence>
<keyword evidence="5" id="KW-0813">Transport</keyword>
<protein>
    <submittedName>
        <fullName evidence="14">NADH dehydrogenase [ubiquinone] iron-sulfur protein 5</fullName>
    </submittedName>
</protein>
<keyword evidence="13" id="KW-1185">Reference proteome</keyword>
<reference evidence="14" key="1">
    <citation type="submission" date="2016-11" db="UniProtKB">
        <authorList>
            <consortium name="WormBaseParasite"/>
        </authorList>
    </citation>
    <scope>IDENTIFICATION</scope>
</reference>
<keyword evidence="6" id="KW-0679">Respiratory chain</keyword>